<feature type="compositionally biased region" description="Basic and acidic residues" evidence="1">
    <location>
        <begin position="1201"/>
        <end position="1212"/>
    </location>
</feature>
<dbReference type="Pfam" id="PF05170">
    <property type="entry name" value="AsmA"/>
    <property type="match status" value="1"/>
</dbReference>
<dbReference type="AlphaFoldDB" id="A0A949UTK6"/>
<dbReference type="PIRSF" id="PIRSF034039">
    <property type="entry name" value="UCP034039"/>
    <property type="match status" value="1"/>
</dbReference>
<dbReference type="EMBL" id="JAHRVA010000004">
    <property type="protein sequence ID" value="MBV2143910.1"/>
    <property type="molecule type" value="Genomic_DNA"/>
</dbReference>
<sequence>MGRIFVIVGGLLVLLLTAALVVPPFVDWSGYRAEFEREAGHILGRPVQVTGDVSVRLLPFPSLAFSDVRVGADAEHPVMSVDTFSMDAELMPFLRGQLLIYDMRMERPRVNISLDKDGRVDWAFRPSTPIDPAQIKVERLSIDNGTVTLRDEASGRIHTASALNAVLSASRLSGPWKAKGTVNVSGRGLALDLSSGEAKPDGSLRLRLRISPDAIPAAFETDGDVKLEDGRLHYAGDFSLRSADTLNDKSQEAAAEKPFFSDVRVAGKFNADKDHFEASEFRMEQGPADNPYVVNGKALIDYGDTPRFEISADGQQIFWGPVESPKDQQTVAPMPLGDRFALVHSMLEQLPIPAIPGRVNLRLPAVIAGGTTIREVTVRAEPDGNGWNIRQFAADLPGRTKVEAKGRLSVGRDFGFAGEMLVASRQPSGLASWLNETVDESIRKLDSAGFSGKVDLRKGMQRIDNLEIGLGTTSLKGSFLREVAGAAEPVITLDLNSGAVNSDALKAFTGFFMRGQGVSLLEGQALGIAFKGGPVQYEDMEAQNVDLAVRVSNGRFDFDRLMISDVAGATLTATGAYEPFAAAPSGTLDATVLSGDLAHFITLMAHRHPQVPFFRTLSARADNYPGLFEDSQINIIANAVAAPKAGADNGVVDSVNGNKSPRRNGSAKSAANGGEFSFSISGHTGGMKLDLSGTSSGGSTENDPMQMQLNGTATSDNGETVLALLGLPALPLGLAGELTADLTMQGAPSAGMRTQLTLTAPDGTAVADGILSLVGGDVAASGKAQLKAADLQPFIATVGYVLPGFGEGLSAELSSDFQFAKGFLRFPNFSGKLGGESVTARIEANFTDSGLPQLKGEAKLETLDMDSLVAIMLGQDALAPVKSNARSIWPGGTFAVRPSLPLLIDMKLNVAQAHMDEFGTISDFSTRLQKGMDSLSLSELTGNWAGGYLVGSVSLRNNEKVALLTSDMKWSGADLANVYRLPDGTSPFAGTIKAALTLNGSGGSLADLVSSLTGSGSIDVENFVVNGFDGTAYPAMITAADALGDRLDGAAAPDARQFAAIASKATGQGRFNGGNIRFDFTMAGGVARMAPFELNGASVSLAGDMQLDLAKMGLSGGGIFSFRESAESGNAPYLRYSIAGTYEQPQIEFDHQPLVQYLTQRALEREQERVEAMQASIMEKQNLRRQLDLFLADAAERERSLQQEEARRRAEAHAQAARKAQEEEERRALELQQSTAPQEQPLLGQEGQSLTDFLKSLDQPLEPLPDLQ</sequence>
<organism evidence="3 4">
    <name type="scientific">Falsochrobactrum tianjinense</name>
    <dbReference type="NCBI Taxonomy" id="2706015"/>
    <lineage>
        <taxon>Bacteria</taxon>
        <taxon>Pseudomonadati</taxon>
        <taxon>Pseudomonadota</taxon>
        <taxon>Alphaproteobacteria</taxon>
        <taxon>Hyphomicrobiales</taxon>
        <taxon>Brucellaceae</taxon>
        <taxon>Falsochrobactrum</taxon>
    </lineage>
</organism>
<evidence type="ECO:0000259" key="2">
    <source>
        <dbReference type="Pfam" id="PF05170"/>
    </source>
</evidence>
<dbReference type="PANTHER" id="PTHR30441">
    <property type="entry name" value="DUF748 DOMAIN-CONTAINING PROTEIN"/>
    <property type="match status" value="1"/>
</dbReference>
<name>A0A949UTK6_9HYPH</name>
<dbReference type="GO" id="GO:0005886">
    <property type="term" value="C:plasma membrane"/>
    <property type="evidence" value="ECO:0007669"/>
    <property type="project" value="TreeGrafter"/>
</dbReference>
<dbReference type="GO" id="GO:0090313">
    <property type="term" value="P:regulation of protein targeting to membrane"/>
    <property type="evidence" value="ECO:0007669"/>
    <property type="project" value="TreeGrafter"/>
</dbReference>
<evidence type="ECO:0000313" key="4">
    <source>
        <dbReference type="Proteomes" id="UP000752297"/>
    </source>
</evidence>
<dbReference type="InterPro" id="IPR007844">
    <property type="entry name" value="AsmA"/>
</dbReference>
<reference evidence="3 4" key="1">
    <citation type="submission" date="2021-06" db="EMBL/GenBank/DDBJ databases">
        <title>Falsochrobactrum tianjin sp.nov., a new petroleum-degrading bacteria isolated from oily soils.</title>
        <authorList>
            <person name="Chen G."/>
            <person name="Chen H."/>
            <person name="Tian J."/>
            <person name="Qing J."/>
            <person name="Zhong L."/>
            <person name="Ma W."/>
            <person name="Song Y."/>
            <person name="Cui X."/>
            <person name="Yan B."/>
        </authorList>
    </citation>
    <scope>NUCLEOTIDE SEQUENCE [LARGE SCALE GENOMIC DNA]</scope>
    <source>
        <strain evidence="3 4">TDYN1</strain>
    </source>
</reference>
<feature type="compositionally biased region" description="Basic and acidic residues" evidence="1">
    <location>
        <begin position="1219"/>
        <end position="1229"/>
    </location>
</feature>
<proteinExistence type="predicted"/>
<dbReference type="RefSeq" id="WP_217677910.1">
    <property type="nucleotide sequence ID" value="NZ_JAHRVA010000004.1"/>
</dbReference>
<dbReference type="Proteomes" id="UP000752297">
    <property type="component" value="Unassembled WGS sequence"/>
</dbReference>
<gene>
    <name evidence="3" type="ORF">KUG47_10430</name>
</gene>
<feature type="domain" description="AsmA" evidence="2">
    <location>
        <begin position="3"/>
        <end position="186"/>
    </location>
</feature>
<accession>A0A949UTK6</accession>
<feature type="compositionally biased region" description="Low complexity" evidence="1">
    <location>
        <begin position="1257"/>
        <end position="1268"/>
    </location>
</feature>
<protein>
    <submittedName>
        <fullName evidence="3">AsmA family protein</fullName>
    </submittedName>
</protein>
<dbReference type="PANTHER" id="PTHR30441:SF4">
    <property type="entry name" value="PROTEIN ASMA"/>
    <property type="match status" value="1"/>
</dbReference>
<comment type="caution">
    <text evidence="3">The sequence shown here is derived from an EMBL/GenBank/DDBJ whole genome shotgun (WGS) entry which is preliminary data.</text>
</comment>
<evidence type="ECO:0000256" key="1">
    <source>
        <dbReference type="SAM" id="MobiDB-lite"/>
    </source>
</evidence>
<feature type="region of interest" description="Disordered" evidence="1">
    <location>
        <begin position="689"/>
        <end position="711"/>
    </location>
</feature>
<feature type="compositionally biased region" description="Polar residues" evidence="1">
    <location>
        <begin position="701"/>
        <end position="711"/>
    </location>
</feature>
<feature type="region of interest" description="Disordered" evidence="1">
    <location>
        <begin position="648"/>
        <end position="673"/>
    </location>
</feature>
<feature type="region of interest" description="Disordered" evidence="1">
    <location>
        <begin position="1201"/>
        <end position="1268"/>
    </location>
</feature>
<evidence type="ECO:0000313" key="3">
    <source>
        <dbReference type="EMBL" id="MBV2143910.1"/>
    </source>
</evidence>
<dbReference type="InterPro" id="IPR052894">
    <property type="entry name" value="AsmA-related"/>
</dbReference>
<dbReference type="InterPro" id="IPR017023">
    <property type="entry name" value="UCP034039"/>
</dbReference>
<keyword evidence="4" id="KW-1185">Reference proteome</keyword>